<dbReference type="PIRSF" id="PIRSF000193">
    <property type="entry name" value="Pyrrol-5-carb_rd"/>
    <property type="match status" value="1"/>
</dbReference>
<dbReference type="PANTHER" id="PTHR11645">
    <property type="entry name" value="PYRROLINE-5-CARBOXYLATE REDUCTASE"/>
    <property type="match status" value="1"/>
</dbReference>
<keyword evidence="3 5" id="KW-0521">NADP</keyword>
<evidence type="ECO:0000256" key="4">
    <source>
        <dbReference type="ARBA" id="ARBA00023002"/>
    </source>
</evidence>
<evidence type="ECO:0000256" key="3">
    <source>
        <dbReference type="ARBA" id="ARBA00022857"/>
    </source>
</evidence>
<organism evidence="10 11">
    <name type="scientific">Peribacillus deserti</name>
    <dbReference type="NCBI Taxonomy" id="673318"/>
    <lineage>
        <taxon>Bacteria</taxon>
        <taxon>Bacillati</taxon>
        <taxon>Bacillota</taxon>
        <taxon>Bacilli</taxon>
        <taxon>Bacillales</taxon>
        <taxon>Bacillaceae</taxon>
        <taxon>Peribacillus</taxon>
    </lineage>
</organism>
<dbReference type="GO" id="GO:0004735">
    <property type="term" value="F:pyrroline-5-carboxylate reductase activity"/>
    <property type="evidence" value="ECO:0007669"/>
    <property type="project" value="UniProtKB-EC"/>
</dbReference>
<dbReference type="InterPro" id="IPR029036">
    <property type="entry name" value="P5CR_dimer"/>
</dbReference>
<comment type="pathway">
    <text evidence="5 7">Amino-acid biosynthesis; L-proline biosynthesis; L-proline from L-glutamate 5-semialdehyde: step 1/1.</text>
</comment>
<evidence type="ECO:0000259" key="8">
    <source>
        <dbReference type="Pfam" id="PF03807"/>
    </source>
</evidence>
<dbReference type="EMBL" id="JAFBFI010000001">
    <property type="protein sequence ID" value="MBM7691032.1"/>
    <property type="molecule type" value="Genomic_DNA"/>
</dbReference>
<evidence type="ECO:0000256" key="1">
    <source>
        <dbReference type="ARBA" id="ARBA00005525"/>
    </source>
</evidence>
<name>A0ABS2QD62_9BACI</name>
<dbReference type="Pfam" id="PF14748">
    <property type="entry name" value="P5CR_dimer"/>
    <property type="match status" value="1"/>
</dbReference>
<dbReference type="Gene3D" id="1.10.3730.10">
    <property type="entry name" value="ProC C-terminal domain-like"/>
    <property type="match status" value="1"/>
</dbReference>
<keyword evidence="5 7" id="KW-0028">Amino-acid biosynthesis</keyword>
<dbReference type="PROSITE" id="PS00521">
    <property type="entry name" value="P5CR"/>
    <property type="match status" value="1"/>
</dbReference>
<keyword evidence="2 5" id="KW-0641">Proline biosynthesis</keyword>
<dbReference type="InterPro" id="IPR053790">
    <property type="entry name" value="P5CR-like_CS"/>
</dbReference>
<comment type="subcellular location">
    <subcellularLocation>
        <location evidence="5">Cytoplasm</location>
    </subcellularLocation>
</comment>
<dbReference type="Pfam" id="PF03807">
    <property type="entry name" value="F420_oxidored"/>
    <property type="match status" value="1"/>
</dbReference>
<dbReference type="RefSeq" id="WP_204537878.1">
    <property type="nucleotide sequence ID" value="NZ_JAFBFI010000001.1"/>
</dbReference>
<dbReference type="PANTHER" id="PTHR11645:SF0">
    <property type="entry name" value="PYRROLINE-5-CARBOXYLATE REDUCTASE 3"/>
    <property type="match status" value="1"/>
</dbReference>
<dbReference type="EC" id="1.5.1.2" evidence="5 6"/>
<sequence length="271" mass="28722">MEKKIGFIGCGKMAQAMIEGMLGTGTASRGQIMVSASSEQTLEFAREKYGVLTSRNNKEVASHADFLILAVKPDLHRAILSEIRTSMEAGTVIITIAAGVSLHFIEKELGGSAKVVRTMPNTPSLIGEGLSAVCRNQQVTDEELSQVLALYNSFGKTEVLKEELMDAVPAISGSSPAYVYMFIEALADGGVRDGIPRAQAYTMAAQAVLGAAKMVLETGMHPGALKDNVCTPGGATIQAVAALEQHNFRAAILSAMESCTQKSKDLQRGNQ</sequence>
<dbReference type="Gene3D" id="3.40.50.720">
    <property type="entry name" value="NAD(P)-binding Rossmann-like Domain"/>
    <property type="match status" value="1"/>
</dbReference>
<gene>
    <name evidence="5" type="primary">proC</name>
    <name evidence="10" type="ORF">JOC77_000435</name>
</gene>
<feature type="domain" description="Pyrroline-5-carboxylate reductase dimerisation" evidence="9">
    <location>
        <begin position="162"/>
        <end position="266"/>
    </location>
</feature>
<dbReference type="SUPFAM" id="SSF48179">
    <property type="entry name" value="6-phosphogluconate dehydrogenase C-terminal domain-like"/>
    <property type="match status" value="1"/>
</dbReference>
<comment type="catalytic activity">
    <reaction evidence="5 7">
        <text>L-proline + NADP(+) = (S)-1-pyrroline-5-carboxylate + NADPH + 2 H(+)</text>
        <dbReference type="Rhea" id="RHEA:14109"/>
        <dbReference type="ChEBI" id="CHEBI:15378"/>
        <dbReference type="ChEBI" id="CHEBI:17388"/>
        <dbReference type="ChEBI" id="CHEBI:57783"/>
        <dbReference type="ChEBI" id="CHEBI:58349"/>
        <dbReference type="ChEBI" id="CHEBI:60039"/>
        <dbReference type="EC" id="1.5.1.2"/>
    </reaction>
</comment>
<evidence type="ECO:0000256" key="5">
    <source>
        <dbReference type="HAMAP-Rule" id="MF_01925"/>
    </source>
</evidence>
<dbReference type="InterPro" id="IPR036291">
    <property type="entry name" value="NAD(P)-bd_dom_sf"/>
</dbReference>
<dbReference type="SUPFAM" id="SSF51735">
    <property type="entry name" value="NAD(P)-binding Rossmann-fold domains"/>
    <property type="match status" value="1"/>
</dbReference>
<keyword evidence="5" id="KW-0963">Cytoplasm</keyword>
<comment type="caution">
    <text evidence="10">The sequence shown here is derived from an EMBL/GenBank/DDBJ whole genome shotgun (WGS) entry which is preliminary data.</text>
</comment>
<comment type="catalytic activity">
    <reaction evidence="5">
        <text>L-proline + NAD(+) = (S)-1-pyrroline-5-carboxylate + NADH + 2 H(+)</text>
        <dbReference type="Rhea" id="RHEA:14105"/>
        <dbReference type="ChEBI" id="CHEBI:15378"/>
        <dbReference type="ChEBI" id="CHEBI:17388"/>
        <dbReference type="ChEBI" id="CHEBI:57540"/>
        <dbReference type="ChEBI" id="CHEBI:57945"/>
        <dbReference type="ChEBI" id="CHEBI:60039"/>
        <dbReference type="EC" id="1.5.1.2"/>
    </reaction>
</comment>
<dbReference type="InterPro" id="IPR000304">
    <property type="entry name" value="Pyrroline-COOH_reductase"/>
</dbReference>
<evidence type="ECO:0000256" key="2">
    <source>
        <dbReference type="ARBA" id="ARBA00022650"/>
    </source>
</evidence>
<reference evidence="10 11" key="1">
    <citation type="submission" date="2021-01" db="EMBL/GenBank/DDBJ databases">
        <title>Genomic Encyclopedia of Type Strains, Phase IV (KMG-IV): sequencing the most valuable type-strain genomes for metagenomic binning, comparative biology and taxonomic classification.</title>
        <authorList>
            <person name="Goeker M."/>
        </authorList>
    </citation>
    <scope>NUCLEOTIDE SEQUENCE [LARGE SCALE GENOMIC DNA]</scope>
    <source>
        <strain evidence="10 11">DSM 105482</strain>
    </source>
</reference>
<keyword evidence="11" id="KW-1185">Reference proteome</keyword>
<feature type="domain" description="Pyrroline-5-carboxylate reductase catalytic N-terminal" evidence="8">
    <location>
        <begin position="4"/>
        <end position="99"/>
    </location>
</feature>
<comment type="similarity">
    <text evidence="1 5 7">Belongs to the pyrroline-5-carboxylate reductase family.</text>
</comment>
<comment type="function">
    <text evidence="5">Catalyzes the reduction of 1-pyrroline-5-carboxylate (PCA) to L-proline.</text>
</comment>
<evidence type="ECO:0000313" key="11">
    <source>
        <dbReference type="Proteomes" id="UP000823486"/>
    </source>
</evidence>
<dbReference type="InterPro" id="IPR008927">
    <property type="entry name" value="6-PGluconate_DH-like_C_sf"/>
</dbReference>
<protein>
    <recommendedName>
        <fullName evidence="5 6">Pyrroline-5-carboxylate reductase</fullName>
        <shortName evidence="5">P5C reductase</shortName>
        <shortName evidence="5">P5CR</shortName>
        <ecNumber evidence="5 6">1.5.1.2</ecNumber>
    </recommendedName>
    <alternativeName>
        <fullName evidence="5">PCA reductase</fullName>
    </alternativeName>
</protein>
<accession>A0ABS2QD62</accession>
<keyword evidence="4 5" id="KW-0560">Oxidoreductase</keyword>
<dbReference type="InterPro" id="IPR028939">
    <property type="entry name" value="P5C_Rdtase_cat_N"/>
</dbReference>
<evidence type="ECO:0000256" key="7">
    <source>
        <dbReference type="RuleBase" id="RU003903"/>
    </source>
</evidence>
<proteinExistence type="inferred from homology"/>
<evidence type="ECO:0000256" key="6">
    <source>
        <dbReference type="NCBIfam" id="TIGR00112"/>
    </source>
</evidence>
<dbReference type="Proteomes" id="UP000823486">
    <property type="component" value="Unassembled WGS sequence"/>
</dbReference>
<dbReference type="HAMAP" id="MF_01925">
    <property type="entry name" value="P5C_reductase"/>
    <property type="match status" value="1"/>
</dbReference>
<dbReference type="NCBIfam" id="TIGR00112">
    <property type="entry name" value="proC"/>
    <property type="match status" value="1"/>
</dbReference>
<evidence type="ECO:0000313" key="10">
    <source>
        <dbReference type="EMBL" id="MBM7691032.1"/>
    </source>
</evidence>
<evidence type="ECO:0000259" key="9">
    <source>
        <dbReference type="Pfam" id="PF14748"/>
    </source>
</evidence>